<evidence type="ECO:0000313" key="4">
    <source>
        <dbReference type="Proteomes" id="UP000663880"/>
    </source>
</evidence>
<comment type="caution">
    <text evidence="3">The sequence shown here is derived from an EMBL/GenBank/DDBJ whole genome shotgun (WGS) entry which is preliminary data.</text>
</comment>
<keyword evidence="1" id="KW-0812">Transmembrane</keyword>
<feature type="transmembrane region" description="Helical" evidence="1">
    <location>
        <begin position="35"/>
        <end position="51"/>
    </location>
</feature>
<keyword evidence="1" id="KW-1133">Transmembrane helix</keyword>
<dbReference type="PANTHER" id="PTHR16779:SF1">
    <property type="entry name" value="BETA-1,4-MANNOSYLTRANSFERASE EGH"/>
    <property type="match status" value="1"/>
</dbReference>
<evidence type="ECO:0000256" key="1">
    <source>
        <dbReference type="SAM" id="Phobius"/>
    </source>
</evidence>
<keyword evidence="1" id="KW-0472">Membrane</keyword>
<dbReference type="Proteomes" id="UP000663880">
    <property type="component" value="Unassembled WGS sequence"/>
</dbReference>
<dbReference type="InterPro" id="IPR029044">
    <property type="entry name" value="Nucleotide-diphossugar_trans"/>
</dbReference>
<feature type="domain" description="Glycosyltransferase 2-like" evidence="2">
    <location>
        <begin position="180"/>
        <end position="375"/>
    </location>
</feature>
<feature type="transmembrane region" description="Helical" evidence="1">
    <location>
        <begin position="6"/>
        <end position="23"/>
    </location>
</feature>
<dbReference type="InterPro" id="IPR027389">
    <property type="entry name" value="B_mannosylTrfase_Bre-3/Egh"/>
</dbReference>
<keyword evidence="4" id="KW-1185">Reference proteome</keyword>
<evidence type="ECO:0000313" key="3">
    <source>
        <dbReference type="EMBL" id="CAF4815547.1"/>
    </source>
</evidence>
<dbReference type="EMBL" id="CAJOBZ010000007">
    <property type="protein sequence ID" value="CAF4815547.1"/>
    <property type="molecule type" value="Genomic_DNA"/>
</dbReference>
<evidence type="ECO:0000259" key="2">
    <source>
        <dbReference type="Pfam" id="PF13632"/>
    </source>
</evidence>
<feature type="transmembrane region" description="Helical" evidence="1">
    <location>
        <begin position="401"/>
        <end position="431"/>
    </location>
</feature>
<proteinExistence type="predicted"/>
<feature type="transmembrane region" description="Helical" evidence="1">
    <location>
        <begin position="367"/>
        <end position="389"/>
    </location>
</feature>
<dbReference type="GO" id="GO:0019187">
    <property type="term" value="F:beta-1,4-mannosyltransferase activity"/>
    <property type="evidence" value="ECO:0007669"/>
    <property type="project" value="InterPro"/>
</dbReference>
<dbReference type="Pfam" id="PF13632">
    <property type="entry name" value="Glyco_trans_2_3"/>
    <property type="match status" value="1"/>
</dbReference>
<dbReference type="AlphaFoldDB" id="A0A821Q5K1"/>
<organism evidence="3 4">
    <name type="scientific">Pieris macdunnoughi</name>
    <dbReference type="NCBI Taxonomy" id="345717"/>
    <lineage>
        <taxon>Eukaryota</taxon>
        <taxon>Metazoa</taxon>
        <taxon>Ecdysozoa</taxon>
        <taxon>Arthropoda</taxon>
        <taxon>Hexapoda</taxon>
        <taxon>Insecta</taxon>
        <taxon>Pterygota</taxon>
        <taxon>Neoptera</taxon>
        <taxon>Endopterygota</taxon>
        <taxon>Lepidoptera</taxon>
        <taxon>Glossata</taxon>
        <taxon>Ditrysia</taxon>
        <taxon>Papilionoidea</taxon>
        <taxon>Pieridae</taxon>
        <taxon>Pierinae</taxon>
        <taxon>Pieris</taxon>
    </lineage>
</organism>
<dbReference type="OrthoDB" id="3971593at2759"/>
<reference evidence="3" key="1">
    <citation type="submission" date="2021-02" db="EMBL/GenBank/DDBJ databases">
        <authorList>
            <person name="Steward A R."/>
        </authorList>
    </citation>
    <scope>NUCLEOTIDE SEQUENCE</scope>
</reference>
<name>A0A821Q5K1_9NEOP</name>
<protein>
    <recommendedName>
        <fullName evidence="2">Glycosyltransferase 2-like domain-containing protein</fullName>
    </recommendedName>
</protein>
<dbReference type="InterPro" id="IPR001173">
    <property type="entry name" value="Glyco_trans_2-like"/>
</dbReference>
<feature type="transmembrane region" description="Helical" evidence="1">
    <location>
        <begin position="339"/>
        <end position="361"/>
    </location>
</feature>
<dbReference type="PANTHER" id="PTHR16779">
    <property type="entry name" value="BETA-1,4-MANNOSYLTRANSFERASE EGH"/>
    <property type="match status" value="1"/>
</dbReference>
<dbReference type="GO" id="GO:0005737">
    <property type="term" value="C:cytoplasm"/>
    <property type="evidence" value="ECO:0007669"/>
    <property type="project" value="TreeGrafter"/>
</dbReference>
<accession>A0A821Q5K1</accession>
<gene>
    <name evidence="3" type="ORF">PMACD_LOCUS4304</name>
</gene>
<sequence>MGGYKGKHVFHCMFLFLLIFLFMSAIKKGQQSSRNIIGTYGLLGTIILYFLRLSPLFPIIQTIFNFCGLVFYNAFPKNVELKSSLTRAPFICIRVVTRGLFPNLILRNVPRNLEICKNVGLENFVLEVVTDYPIFIPKNEKVREIIIPSSYETKNGSLFKARALHYCWEDSVNKLSDSDWIVHLDEETLLTEDSLKGILNFVTEDKYDFGQGTILYASEIVNWFTTLADAYRVAQDMGMFRFQFYAFNKPILGWKGSFMVAKAISERKVSFDHGPEGSISDGHFALKASSMGYTFNFIEGEMWELSPLTVFDLIRQRKRWLQGMIITGNCEKIPLKYRLLFLLHTYAWLSLPLRVCNYFTAEYYPVPFPYVLDLLIAFIGAVGIYLHIYGSIRSYSMKQYGYFKIILVLATIMILPVVLILEVVAIFLAIFTENKEFYVIDKN</sequence>
<dbReference type="SUPFAM" id="SSF53448">
    <property type="entry name" value="Nucleotide-diphospho-sugar transferases"/>
    <property type="match status" value="1"/>
</dbReference>